<dbReference type="EMBL" id="JAWCUA010000003">
    <property type="protein sequence ID" value="MDU0112173.1"/>
    <property type="molecule type" value="Genomic_DNA"/>
</dbReference>
<reference evidence="2 3" key="1">
    <citation type="submission" date="2023-10" db="EMBL/GenBank/DDBJ databases">
        <title>Psychrosphaera aquimaarina strain SW33 isolated from seawater.</title>
        <authorList>
            <person name="Bayburt H."/>
            <person name="Kim J.M."/>
            <person name="Choi B.J."/>
            <person name="Jeon C.O."/>
        </authorList>
    </citation>
    <scope>NUCLEOTIDE SEQUENCE [LARGE SCALE GENOMIC DNA]</scope>
    <source>
        <strain evidence="2 3">KCTC 52743</strain>
    </source>
</reference>
<dbReference type="Gene3D" id="3.10.450.50">
    <property type="match status" value="1"/>
</dbReference>
<evidence type="ECO:0000313" key="2">
    <source>
        <dbReference type="EMBL" id="MDU0112173.1"/>
    </source>
</evidence>
<evidence type="ECO:0008006" key="4">
    <source>
        <dbReference type="Google" id="ProtNLM"/>
    </source>
</evidence>
<keyword evidence="3" id="KW-1185">Reference proteome</keyword>
<dbReference type="SUPFAM" id="SSF54427">
    <property type="entry name" value="NTF2-like"/>
    <property type="match status" value="1"/>
</dbReference>
<name>A0ABU3QXN1_9GAMM</name>
<feature type="signal peptide" evidence="1">
    <location>
        <begin position="1"/>
        <end position="18"/>
    </location>
</feature>
<accession>A0ABU3QXN1</accession>
<feature type="chain" id="PRO_5047297969" description="Lumazine-binding" evidence="1">
    <location>
        <begin position="19"/>
        <end position="147"/>
    </location>
</feature>
<evidence type="ECO:0000256" key="1">
    <source>
        <dbReference type="SAM" id="SignalP"/>
    </source>
</evidence>
<keyword evidence="1" id="KW-0732">Signal</keyword>
<protein>
    <recommendedName>
        <fullName evidence="4">Lumazine-binding</fullName>
    </recommendedName>
</protein>
<dbReference type="Proteomes" id="UP001257914">
    <property type="component" value="Unassembled WGS sequence"/>
</dbReference>
<gene>
    <name evidence="2" type="ORF">RT723_03985</name>
</gene>
<dbReference type="InterPro" id="IPR032710">
    <property type="entry name" value="NTF2-like_dom_sf"/>
</dbReference>
<comment type="caution">
    <text evidence="2">The sequence shown here is derived from an EMBL/GenBank/DDBJ whole genome shotgun (WGS) entry which is preliminary data.</text>
</comment>
<dbReference type="RefSeq" id="WP_315945964.1">
    <property type="nucleotide sequence ID" value="NZ_JAWCUA010000003.1"/>
</dbReference>
<organism evidence="2 3">
    <name type="scientific">Psychrosphaera aquimarina</name>
    <dbReference type="NCBI Taxonomy" id="2044854"/>
    <lineage>
        <taxon>Bacteria</taxon>
        <taxon>Pseudomonadati</taxon>
        <taxon>Pseudomonadota</taxon>
        <taxon>Gammaproteobacteria</taxon>
        <taxon>Alteromonadales</taxon>
        <taxon>Pseudoalteromonadaceae</taxon>
        <taxon>Psychrosphaera</taxon>
    </lineage>
</organism>
<sequence>MKNVFIFSLFFMPLNSFANPVTKPITNLFDAMRSHDGAKLLEQFTASALLQRAKSDGSIENSDIQQFANSINSSERYLDEHLLDIQVQIQDNLASVWTPYAFYLDNKLSHCGVNSFQLVLQNNEWKIHYLIDNSHPGDCEGFIKKYK</sequence>
<evidence type="ECO:0000313" key="3">
    <source>
        <dbReference type="Proteomes" id="UP001257914"/>
    </source>
</evidence>
<proteinExistence type="predicted"/>